<dbReference type="Gene3D" id="3.30.2180.10">
    <property type="entry name" value="ATP12-like"/>
    <property type="match status" value="1"/>
</dbReference>
<dbReference type="GO" id="GO:0043461">
    <property type="term" value="P:proton-transporting ATP synthase complex assembly"/>
    <property type="evidence" value="ECO:0007669"/>
    <property type="project" value="InterPro"/>
</dbReference>
<dbReference type="STRING" id="1387277.SAMN06295998_103477"/>
<dbReference type="OrthoDB" id="9797825at2"/>
<dbReference type="PANTHER" id="PTHR21013:SF10">
    <property type="entry name" value="ATP SYNTHASE MITOCHONDRIAL F1 COMPLEX ASSEMBLY FACTOR 2"/>
    <property type="match status" value="1"/>
</dbReference>
<keyword evidence="2" id="KW-0809">Transit peptide</keyword>
<name>A0A1W2B191_9RHOB</name>
<dbReference type="Proteomes" id="UP000192330">
    <property type="component" value="Unassembled WGS sequence"/>
</dbReference>
<evidence type="ECO:0000313" key="5">
    <source>
        <dbReference type="Proteomes" id="UP000192330"/>
    </source>
</evidence>
<keyword evidence="3" id="KW-0143">Chaperone</keyword>
<keyword evidence="5" id="KW-1185">Reference proteome</keyword>
<evidence type="ECO:0000256" key="2">
    <source>
        <dbReference type="ARBA" id="ARBA00022946"/>
    </source>
</evidence>
<gene>
    <name evidence="4" type="ORF">SAMN06295998_103477</name>
</gene>
<comment type="similarity">
    <text evidence="1">Belongs to the ATP12 family.</text>
</comment>
<dbReference type="Gene3D" id="1.10.3580.10">
    <property type="entry name" value="ATP12 ATPase"/>
    <property type="match status" value="1"/>
</dbReference>
<accession>A0A1W2B191</accession>
<dbReference type="InterPro" id="IPR042272">
    <property type="entry name" value="ATP12_ATP_synth-F1-assembly_N"/>
</dbReference>
<dbReference type="Pfam" id="PF07542">
    <property type="entry name" value="ATP12"/>
    <property type="match status" value="1"/>
</dbReference>
<dbReference type="SUPFAM" id="SSF160909">
    <property type="entry name" value="ATP12-like"/>
    <property type="match status" value="1"/>
</dbReference>
<protein>
    <submittedName>
        <fullName evidence="4">Chaperone required for the assembly of the F1-ATPase</fullName>
    </submittedName>
</protein>
<dbReference type="EMBL" id="FWYD01000003">
    <property type="protein sequence ID" value="SMC66491.1"/>
    <property type="molecule type" value="Genomic_DNA"/>
</dbReference>
<dbReference type="AlphaFoldDB" id="A0A1W2B191"/>
<dbReference type="PANTHER" id="PTHR21013">
    <property type="entry name" value="ATP SYNTHASE MITOCHONDRIAL F1 COMPLEX ASSEMBLY FACTOR 2/ATP12 PROTEIN, MITOCHONDRIAL PRECURSOR"/>
    <property type="match status" value="1"/>
</dbReference>
<sequence length="238" mass="25898">MSFGAAKRFWKEAQVVEADGGYSVALDGRAVKTPAKKALVVPTRALAQAVAAEWDAQEDRVNPLTMPVTRGANAAIDKVAVQFDEVATMLLAYGDADLLCYRADSPDGLVARQAQGWDPLLDWADARFGARLAPRTGVMHAAQDPKALAALEDPVRRMTPFELAAFHDLVSISGSLVLALAVSEAHLKAETAWDLSRIDETWQEEQWGVDDEAARLAARKRGDFLQAKVFLDLCRRGP</sequence>
<evidence type="ECO:0000313" key="4">
    <source>
        <dbReference type="EMBL" id="SMC66491.1"/>
    </source>
</evidence>
<organism evidence="4 5">
    <name type="scientific">Primorskyibacter flagellatus</name>
    <dbReference type="NCBI Taxonomy" id="1387277"/>
    <lineage>
        <taxon>Bacteria</taxon>
        <taxon>Pseudomonadati</taxon>
        <taxon>Pseudomonadota</taxon>
        <taxon>Alphaproteobacteria</taxon>
        <taxon>Rhodobacterales</taxon>
        <taxon>Roseobacteraceae</taxon>
        <taxon>Primorskyibacter</taxon>
    </lineage>
</organism>
<dbReference type="RefSeq" id="WP_084352075.1">
    <property type="nucleotide sequence ID" value="NZ_FWYD01000003.1"/>
</dbReference>
<dbReference type="InterPro" id="IPR011419">
    <property type="entry name" value="ATP12_ATP_synth-F1-assembly"/>
</dbReference>
<evidence type="ECO:0000256" key="1">
    <source>
        <dbReference type="ARBA" id="ARBA00008231"/>
    </source>
</evidence>
<dbReference type="InterPro" id="IPR023335">
    <property type="entry name" value="ATP12_ortho_dom_sf"/>
</dbReference>
<reference evidence="4 5" key="1">
    <citation type="submission" date="2017-04" db="EMBL/GenBank/DDBJ databases">
        <authorList>
            <person name="Afonso C.L."/>
            <person name="Miller P.J."/>
            <person name="Scott M.A."/>
            <person name="Spackman E."/>
            <person name="Goraichik I."/>
            <person name="Dimitrov K.M."/>
            <person name="Suarez D.L."/>
            <person name="Swayne D.E."/>
        </authorList>
    </citation>
    <scope>NUCLEOTIDE SEQUENCE [LARGE SCALE GENOMIC DNA]</scope>
    <source>
        <strain evidence="4 5">CGMCC 1.12644</strain>
    </source>
</reference>
<proteinExistence type="inferred from homology"/>
<evidence type="ECO:0000256" key="3">
    <source>
        <dbReference type="ARBA" id="ARBA00023186"/>
    </source>
</evidence>